<dbReference type="RefSeq" id="WP_150932814.1">
    <property type="nucleotide sequence ID" value="NZ_VYTZ01000003.1"/>
</dbReference>
<accession>A0A5J5K5Q3</accession>
<feature type="compositionally biased region" description="Basic and acidic residues" evidence="1">
    <location>
        <begin position="42"/>
        <end position="59"/>
    </location>
</feature>
<dbReference type="Proteomes" id="UP000327011">
    <property type="component" value="Unassembled WGS sequence"/>
</dbReference>
<evidence type="ECO:0000313" key="3">
    <source>
        <dbReference type="Proteomes" id="UP000327011"/>
    </source>
</evidence>
<sequence length="117" mass="12238">MTTTDGPLGHSRAAHAAHGWCSHCRDRSVAEELLAWRVRENSHTGCGEHDPDGPPEHDGNVPLVGEMRHGWCPTCQAASLAMATISAATTEGVTIIGGYAVCEGCGWSPYADTGGLP</sequence>
<proteinExistence type="predicted"/>
<reference evidence="2 3" key="1">
    <citation type="submission" date="2019-09" db="EMBL/GenBank/DDBJ databases">
        <title>Screening of Novel Bioactive Compounds from Soil-Associated.</title>
        <authorList>
            <person name="Gong X."/>
        </authorList>
    </citation>
    <scope>NUCLEOTIDE SEQUENCE [LARGE SCALE GENOMIC DNA]</scope>
    <source>
        <strain evidence="2 3">Gxj-6</strain>
    </source>
</reference>
<evidence type="ECO:0000313" key="2">
    <source>
        <dbReference type="EMBL" id="KAA9379627.1"/>
    </source>
</evidence>
<dbReference type="EMBL" id="VYTZ01000003">
    <property type="protein sequence ID" value="KAA9379627.1"/>
    <property type="molecule type" value="Genomic_DNA"/>
</dbReference>
<feature type="region of interest" description="Disordered" evidence="1">
    <location>
        <begin position="42"/>
        <end position="62"/>
    </location>
</feature>
<name>A0A5J5K5Q3_9ACTN</name>
<keyword evidence="3" id="KW-1185">Reference proteome</keyword>
<gene>
    <name evidence="2" type="ORF">F5972_08205</name>
</gene>
<protein>
    <submittedName>
        <fullName evidence="2">Uncharacterized protein</fullName>
    </submittedName>
</protein>
<dbReference type="AlphaFoldDB" id="A0A5J5K5Q3"/>
<comment type="caution">
    <text evidence="2">The sequence shown here is derived from an EMBL/GenBank/DDBJ whole genome shotgun (WGS) entry which is preliminary data.</text>
</comment>
<evidence type="ECO:0000256" key="1">
    <source>
        <dbReference type="SAM" id="MobiDB-lite"/>
    </source>
</evidence>
<organism evidence="2 3">
    <name type="scientific">Microbispora cellulosiformans</name>
    <dbReference type="NCBI Taxonomy" id="2614688"/>
    <lineage>
        <taxon>Bacteria</taxon>
        <taxon>Bacillati</taxon>
        <taxon>Actinomycetota</taxon>
        <taxon>Actinomycetes</taxon>
        <taxon>Streptosporangiales</taxon>
        <taxon>Streptosporangiaceae</taxon>
        <taxon>Microbispora</taxon>
    </lineage>
</organism>